<reference evidence="3" key="1">
    <citation type="submission" date="2022-12" db="EMBL/GenBank/DDBJ databases">
        <title>Reference genome sequencing for broad-spectrum identification of bacterial and archaeal isolates by mass spectrometry.</title>
        <authorList>
            <person name="Sekiguchi Y."/>
            <person name="Tourlousse D.M."/>
        </authorList>
    </citation>
    <scope>NUCLEOTIDE SEQUENCE</scope>
    <source>
        <strain evidence="3">ASRB1</strain>
    </source>
</reference>
<dbReference type="EMBL" id="BSDR01000001">
    <property type="protein sequence ID" value="GLI34580.1"/>
    <property type="molecule type" value="Genomic_DNA"/>
</dbReference>
<dbReference type="InterPro" id="IPR041652">
    <property type="entry name" value="DUF5616"/>
</dbReference>
<keyword evidence="4" id="KW-1185">Reference proteome</keyword>
<evidence type="ECO:0000259" key="2">
    <source>
        <dbReference type="Pfam" id="PF18481"/>
    </source>
</evidence>
<evidence type="ECO:0008006" key="5">
    <source>
        <dbReference type="Google" id="ProtNLM"/>
    </source>
</evidence>
<dbReference type="PANTHER" id="PTHR42252:SF1">
    <property type="entry name" value="DUF434 DOMAIN-CONTAINING PROTEIN"/>
    <property type="match status" value="1"/>
</dbReference>
<proteinExistence type="predicted"/>
<evidence type="ECO:0000313" key="3">
    <source>
        <dbReference type="EMBL" id="GLI34580.1"/>
    </source>
</evidence>
<accession>A0A9W6FTR2</accession>
<organism evidence="3 4">
    <name type="scientific">Desulforhabdus amnigena</name>
    <dbReference type="NCBI Taxonomy" id="40218"/>
    <lineage>
        <taxon>Bacteria</taxon>
        <taxon>Pseudomonadati</taxon>
        <taxon>Thermodesulfobacteriota</taxon>
        <taxon>Syntrophobacteria</taxon>
        <taxon>Syntrophobacterales</taxon>
        <taxon>Syntrophobacteraceae</taxon>
        <taxon>Desulforhabdus</taxon>
    </lineage>
</organism>
<dbReference type="Pfam" id="PF04256">
    <property type="entry name" value="DUF434"/>
    <property type="match status" value="1"/>
</dbReference>
<gene>
    <name evidence="3" type="ORF">DAMNIGENAA_20130</name>
</gene>
<name>A0A9W6FTR2_9BACT</name>
<evidence type="ECO:0000313" key="4">
    <source>
        <dbReference type="Proteomes" id="UP001144372"/>
    </source>
</evidence>
<dbReference type="Proteomes" id="UP001144372">
    <property type="component" value="Unassembled WGS sequence"/>
</dbReference>
<dbReference type="InterPro" id="IPR007368">
    <property type="entry name" value="DUF434"/>
</dbReference>
<feature type="domain" description="DUF5616" evidence="2">
    <location>
        <begin position="92"/>
        <end position="225"/>
    </location>
</feature>
<sequence length="260" mass="29602">MMQVNLMGFSAPQTDSTKSMLSKERRWLISQAGADFFFFQNRRYPREAALEWVGNRYQLTHMERMLLHRGIFSQEKGLRRRAKCCKGAGWQSQLLAVDGHNVQITLESAILGRPLLMSNDGALRDLAGQSARFRFSEVSEMAVDTLFRFLEEFRPHRVLFLFDAPMSHSGRLADIYRRRLKSLRIPGEARAVPVPEREFPYEGAVVATSDSAVINEVSHWLDLARGAIEWSGILELAADFSSLILANPTEQYSLTDQSLF</sequence>
<feature type="domain" description="DUF434" evidence="1">
    <location>
        <begin position="30"/>
        <end position="83"/>
    </location>
</feature>
<dbReference type="PANTHER" id="PTHR42252">
    <property type="entry name" value="DUF5616 DOMAIN-CONTAINING PROTEIN"/>
    <property type="match status" value="1"/>
</dbReference>
<dbReference type="Pfam" id="PF18481">
    <property type="entry name" value="DUF5616"/>
    <property type="match status" value="1"/>
</dbReference>
<dbReference type="AlphaFoldDB" id="A0A9W6FTR2"/>
<evidence type="ECO:0000259" key="1">
    <source>
        <dbReference type="Pfam" id="PF04256"/>
    </source>
</evidence>
<comment type="caution">
    <text evidence="3">The sequence shown here is derived from an EMBL/GenBank/DDBJ whole genome shotgun (WGS) entry which is preliminary data.</text>
</comment>
<protein>
    <recommendedName>
        <fullName evidence="5">DUF434 domain-containing protein</fullName>
    </recommendedName>
</protein>